<dbReference type="InterPro" id="IPR027039">
    <property type="entry name" value="Crtac1"/>
</dbReference>
<evidence type="ECO:0000313" key="4">
    <source>
        <dbReference type="EMBL" id="ABJ82947.1"/>
    </source>
</evidence>
<dbReference type="Gene3D" id="2.130.10.130">
    <property type="entry name" value="Integrin alpha, N-terminal"/>
    <property type="match status" value="2"/>
</dbReference>
<evidence type="ECO:0000256" key="1">
    <source>
        <dbReference type="ARBA" id="ARBA00022729"/>
    </source>
</evidence>
<keyword evidence="1" id="KW-0732">Signal</keyword>
<dbReference type="PANTHER" id="PTHR16026">
    <property type="entry name" value="CARTILAGE ACIDIC PROTEIN 1"/>
    <property type="match status" value="1"/>
</dbReference>
<dbReference type="InterPro" id="IPR046357">
    <property type="entry name" value="PPIase_dom_sf"/>
</dbReference>
<dbReference type="InterPro" id="IPR028994">
    <property type="entry name" value="Integrin_alpha_N"/>
</dbReference>
<dbReference type="PROSITE" id="PS01096">
    <property type="entry name" value="PPIC_PPIASE_1"/>
    <property type="match status" value="1"/>
</dbReference>
<dbReference type="eggNOG" id="COG0457">
    <property type="taxonomic scope" value="Bacteria"/>
</dbReference>
<dbReference type="SUPFAM" id="SSF69318">
    <property type="entry name" value="Integrin alpha N-terminal domain"/>
    <property type="match status" value="2"/>
</dbReference>
<dbReference type="InParanoid" id="Q026W6"/>
<dbReference type="SUPFAM" id="SSF54534">
    <property type="entry name" value="FKBP-like"/>
    <property type="match status" value="1"/>
</dbReference>
<evidence type="ECO:0000256" key="2">
    <source>
        <dbReference type="PROSITE-ProRule" id="PRU00278"/>
    </source>
</evidence>
<dbReference type="PANTHER" id="PTHR16026:SF0">
    <property type="entry name" value="CARTILAGE ACIDIC PROTEIN 1"/>
    <property type="match status" value="1"/>
</dbReference>
<dbReference type="eggNOG" id="COG0760">
    <property type="taxonomic scope" value="Bacteria"/>
</dbReference>
<dbReference type="InterPro" id="IPR013517">
    <property type="entry name" value="FG-GAP"/>
</dbReference>
<reference evidence="4" key="1">
    <citation type="submission" date="2006-10" db="EMBL/GenBank/DDBJ databases">
        <title>Complete sequence of Solibacter usitatus Ellin6076.</title>
        <authorList>
            <consortium name="US DOE Joint Genome Institute"/>
            <person name="Copeland A."/>
            <person name="Lucas S."/>
            <person name="Lapidus A."/>
            <person name="Barry K."/>
            <person name="Detter J.C."/>
            <person name="Glavina del Rio T."/>
            <person name="Hammon N."/>
            <person name="Israni S."/>
            <person name="Dalin E."/>
            <person name="Tice H."/>
            <person name="Pitluck S."/>
            <person name="Thompson L.S."/>
            <person name="Brettin T."/>
            <person name="Bruce D."/>
            <person name="Han C."/>
            <person name="Tapia R."/>
            <person name="Gilna P."/>
            <person name="Schmutz J."/>
            <person name="Larimer F."/>
            <person name="Land M."/>
            <person name="Hauser L."/>
            <person name="Kyrpides N."/>
            <person name="Mikhailova N."/>
            <person name="Janssen P.H."/>
            <person name="Kuske C.R."/>
            <person name="Richardson P."/>
        </authorList>
    </citation>
    <scope>NUCLEOTIDE SEQUENCE</scope>
    <source>
        <strain evidence="4">Ellin6076</strain>
    </source>
</reference>
<dbReference type="InterPro" id="IPR023058">
    <property type="entry name" value="PPIase_PpiC_CS"/>
</dbReference>
<keyword evidence="2 4" id="KW-0413">Isomerase</keyword>
<dbReference type="InterPro" id="IPR011990">
    <property type="entry name" value="TPR-like_helical_dom_sf"/>
</dbReference>
<dbReference type="SUPFAM" id="SSF48452">
    <property type="entry name" value="TPR-like"/>
    <property type="match status" value="1"/>
</dbReference>
<proteinExistence type="predicted"/>
<protein>
    <submittedName>
        <fullName evidence="4">PpiC-type peptidyl-prolyl cis-trans isomerase</fullName>
    </submittedName>
</protein>
<dbReference type="InterPro" id="IPR011519">
    <property type="entry name" value="UnbV_ASPIC"/>
</dbReference>
<keyword evidence="2" id="KW-0697">Rotamase</keyword>
<dbReference type="GO" id="GO:0003755">
    <property type="term" value="F:peptidyl-prolyl cis-trans isomerase activity"/>
    <property type="evidence" value="ECO:0007669"/>
    <property type="project" value="UniProtKB-KW"/>
</dbReference>
<dbReference type="AlphaFoldDB" id="Q026W6"/>
<dbReference type="PROSITE" id="PS50198">
    <property type="entry name" value="PPIC_PPIASE_2"/>
    <property type="match status" value="1"/>
</dbReference>
<name>Q026W6_SOLUE</name>
<dbReference type="Gene3D" id="1.25.40.10">
    <property type="entry name" value="Tetratricopeptide repeat domain"/>
    <property type="match status" value="1"/>
</dbReference>
<dbReference type="Pfam" id="PF00639">
    <property type="entry name" value="Rotamase"/>
    <property type="match status" value="1"/>
</dbReference>
<organism evidence="4">
    <name type="scientific">Solibacter usitatus (strain Ellin6076)</name>
    <dbReference type="NCBI Taxonomy" id="234267"/>
    <lineage>
        <taxon>Bacteria</taxon>
        <taxon>Pseudomonadati</taxon>
        <taxon>Acidobacteriota</taxon>
        <taxon>Terriglobia</taxon>
        <taxon>Bryobacterales</taxon>
        <taxon>Solibacteraceae</taxon>
        <taxon>Candidatus Solibacter</taxon>
    </lineage>
</organism>
<dbReference type="Pfam" id="PF07593">
    <property type="entry name" value="UnbV_ASPIC"/>
    <property type="match status" value="1"/>
</dbReference>
<dbReference type="HOGENOM" id="CLU_016956_0_0_0"/>
<gene>
    <name evidence="4" type="ordered locus">Acid_1957</name>
</gene>
<accession>Q026W6</accession>
<feature type="domain" description="PpiC" evidence="3">
    <location>
        <begin position="23"/>
        <end position="112"/>
    </location>
</feature>
<dbReference type="Pfam" id="PF13517">
    <property type="entry name" value="FG-GAP_3"/>
    <property type="match status" value="3"/>
</dbReference>
<dbReference type="EMBL" id="CP000473">
    <property type="protein sequence ID" value="ABJ82947.1"/>
    <property type="molecule type" value="Genomic_DNA"/>
</dbReference>
<dbReference type="KEGG" id="sus:Acid_1957"/>
<evidence type="ECO:0000259" key="3">
    <source>
        <dbReference type="PROSITE" id="PS50198"/>
    </source>
</evidence>
<dbReference type="InterPro" id="IPR000297">
    <property type="entry name" value="PPIase_PpiC"/>
</dbReference>
<dbReference type="Gene3D" id="3.10.50.40">
    <property type="match status" value="1"/>
</dbReference>
<dbReference type="STRING" id="234267.Acid_1957"/>
<sequence length="850" mass="91441" precursor="true">MSRVLLCALFALVVFAPGQLRTSTGIPLRILVLNSAEESARVRAQLANGADFAVLAREKSVDATSLDGGLLGNVDPSTLREEIRTALQGLAPGQISPVFRLPTGFAIVKVLAPDELAGIAEFQRSRQAAIRAEGSIRFDVNVSGFSEAAAALASYAKPANWNTDLRQSCAMRKQSFADLKARAEKLAAGADDPGHSPADGVALHLGVAQVYAYQGDMDRAIAQFEAALRTASAGAPKLLPEVEEMLGVGYLHRAGAVNDVYRHPGERCLFPIRPEFSYTKGADSQKAIQHFLASLKLRPNDLETRWLLNLAYMTLGKYPAGVPKEHLLAPSHFDSAEDIGRFTDVAPRVGLGAVNFEVGGLIVDDFDNDGLFDIVTSNWDFCAPMHFFHNNGDGTFADRSAQSGLATQFGGNNITQTDYNNDGCLDVLVLRGGWETAMRKSLLRNNCNGTFTDVTVEAGLGTPTTTEFAVWVDINNDGFLDLYVGNENEPNQLFLNNGNGTFKDISRSSGTDLSVLSKAVVAADYDNDGYADLFVSNYRGDSVLFHNNHDGTFTNVAPQAGVQASGHGFAAWFFDYDNDGWPDLLASSYAMSIDESVRTYLGLPHLSPTMKLYRNLGNGAFRDVTEETGLNKVFMPMGANFGDVDNDGYPDIYFGTGELSFASLLPNVLLHNKGGKKFVDITTSSGTGELHKGHGVAFADIDNDGDEDLLEVVGGGVPGDPHTFRLFENPGHGNDWISVRLVGVKANRAAIGARVKVTVKNGTETRAVYRTVGSGGSFGASPLEQHMGLGKSAEIVGLEIQWPGDAQAQRFASVPKNQAIEIRQSASDYRVIERHRFKLGGDQLGGDHGQ</sequence>